<dbReference type="InterPro" id="IPR024465">
    <property type="entry name" value="DUF2399"/>
</dbReference>
<evidence type="ECO:0000259" key="2">
    <source>
        <dbReference type="Pfam" id="PF11796"/>
    </source>
</evidence>
<feature type="domain" description="DUF2399" evidence="1">
    <location>
        <begin position="274"/>
        <end position="421"/>
    </location>
</feature>
<dbReference type="SUPFAM" id="SSF56726">
    <property type="entry name" value="DNA topoisomerase IV, alpha subunit"/>
    <property type="match status" value="1"/>
</dbReference>
<dbReference type="Proteomes" id="UP001166402">
    <property type="component" value="Unassembled WGS sequence"/>
</dbReference>
<accession>A0ABS4NGF2</accession>
<dbReference type="NCBIfam" id="TIGR02679">
    <property type="entry name" value="TIGR02679 family protein"/>
    <property type="match status" value="1"/>
</dbReference>
<dbReference type="InterPro" id="IPR013495">
    <property type="entry name" value="CHP02679"/>
</dbReference>
<dbReference type="EMBL" id="JAGGLT010000027">
    <property type="protein sequence ID" value="MBP2072753.1"/>
    <property type="molecule type" value="Genomic_DNA"/>
</dbReference>
<evidence type="ECO:0000313" key="4">
    <source>
        <dbReference type="Proteomes" id="UP001166402"/>
    </source>
</evidence>
<gene>
    <name evidence="3" type="ORF">J2Z80_002296</name>
</gene>
<comment type="caution">
    <text evidence="3">The sequence shown here is derived from an EMBL/GenBank/DDBJ whole genome shotgun (WGS) entry which is preliminary data.</text>
</comment>
<dbReference type="Gene3D" id="3.40.1360.10">
    <property type="match status" value="1"/>
</dbReference>
<organism evidence="3 4">
    <name type="scientific">Thermoanaerobacterium butyriciformans</name>
    <dbReference type="NCBI Taxonomy" id="1702242"/>
    <lineage>
        <taxon>Bacteria</taxon>
        <taxon>Bacillati</taxon>
        <taxon>Bacillota</taxon>
        <taxon>Clostridia</taxon>
        <taxon>Thermoanaerobacterales</taxon>
        <taxon>Thermoanaerobacteraceae</taxon>
        <taxon>Thermoanaerobacterium</taxon>
    </lineage>
</organism>
<evidence type="ECO:0000259" key="1">
    <source>
        <dbReference type="Pfam" id="PF09664"/>
    </source>
</evidence>
<reference evidence="3" key="1">
    <citation type="submission" date="2021-03" db="EMBL/GenBank/DDBJ databases">
        <title>Genomic Encyclopedia of Type Strains, Phase IV (KMG-IV): sequencing the most valuable type-strain genomes for metagenomic binning, comparative biology and taxonomic classification.</title>
        <authorList>
            <person name="Goeker M."/>
        </authorList>
    </citation>
    <scope>NUCLEOTIDE SEQUENCE</scope>
    <source>
        <strain evidence="3">DSM 101588</strain>
    </source>
</reference>
<dbReference type="RefSeq" id="WP_209454467.1">
    <property type="nucleotide sequence ID" value="NZ_JAGGLT010000027.1"/>
</dbReference>
<keyword evidence="4" id="KW-1185">Reference proteome</keyword>
<evidence type="ECO:0000313" key="3">
    <source>
        <dbReference type="EMBL" id="MBP2072753.1"/>
    </source>
</evidence>
<protein>
    <submittedName>
        <fullName evidence="3">Uncharacterized protein (TIGR02679 family)</fullName>
    </submittedName>
</protein>
<dbReference type="InterPro" id="IPR036078">
    <property type="entry name" value="Spo11/TopoVI_A_sf"/>
</dbReference>
<dbReference type="Pfam" id="PF09664">
    <property type="entry name" value="DUF2399"/>
    <property type="match status" value="1"/>
</dbReference>
<dbReference type="Pfam" id="PF11796">
    <property type="entry name" value="DUF3323"/>
    <property type="match status" value="1"/>
</dbReference>
<sequence>MKAEDIDFFKRNKGYKRIFKAIRDKYKSIGRIGGVIKLDDLTDSEKEILSSHFKKDFSKRKSVNIEVNKFAETFLNTRFEEYSLIDILESYFDEKLTSKKDDMYQYANEKEKFFNRFLSDYEGSKCWQWLKSVYENKAVGARTINQRYDSDRTLLSRDIKYVCDALNRLPVYEGKKLRLPVFSSYITRDPHGFDVNTDCGKMLINALATIFGVTDIKNSEEVAELFYRAGIVIDEISNFVTLKGLLAYSTDECNKVFKAAYECNEVLQVPLYNLSEMDRVESPSKKVFVLENPGVFLSVCDFIKKPVPLVCAYGQPRLSLLVLLDMLYKNGTDIYYSGDFDPEGIQIAHRLFKRYPDRFHFWRYDVEDYIKALSDKTLTESRLKMLDKIDTAQLKPLADKMRLLKKAGYQELILDDIIKDVLSINSLF</sequence>
<name>A0ABS4NGF2_9THEO</name>
<proteinExistence type="predicted"/>
<dbReference type="InterPro" id="IPR024466">
    <property type="entry name" value="CHP02679_N"/>
</dbReference>
<feature type="domain" description="Conserved hypothetical protein CHP02679 N terminus" evidence="2">
    <location>
        <begin position="33"/>
        <end position="246"/>
    </location>
</feature>